<feature type="compositionally biased region" description="Gly residues" evidence="1">
    <location>
        <begin position="199"/>
        <end position="215"/>
    </location>
</feature>
<organism evidence="2 3">
    <name type="scientific">Candidatus Uhrbacteria bacterium RIFCSPHIGHO2_02_FULL_60_10</name>
    <dbReference type="NCBI Taxonomy" id="1802392"/>
    <lineage>
        <taxon>Bacteria</taxon>
        <taxon>Candidatus Uhriibacteriota</taxon>
    </lineage>
</organism>
<feature type="region of interest" description="Disordered" evidence="1">
    <location>
        <begin position="181"/>
        <end position="215"/>
    </location>
</feature>
<gene>
    <name evidence="2" type="ORF">A3C96_03640</name>
</gene>
<dbReference type="Gene3D" id="3.40.140.10">
    <property type="entry name" value="Cytidine Deaminase, domain 2"/>
    <property type="match status" value="1"/>
</dbReference>
<evidence type="ECO:0000313" key="3">
    <source>
        <dbReference type="Proteomes" id="UP000177088"/>
    </source>
</evidence>
<accession>A0A1F7U4R2</accession>
<sequence>MKQRVELFCPRLKIPEKVWKKLRAYIDACPVEVGGLGTVELIDGDLVVTDVFLLEQEVDFARTDLDPEAVAGFVTAWIRQGRDHNLLRFWWHSHGDMGVGWSDTDHATIDRLAAGTYLVSYVGNRRGEALVRLSMRHPVNLAVDDYPLVVVPEIGDALRDEVRQEVARKVRRRSVSKRFFDEPEPARPAVGEPLSAELGSGGDRFSGFFGRGGKP</sequence>
<reference evidence="2 3" key="1">
    <citation type="journal article" date="2016" name="Nat. Commun.">
        <title>Thousands of microbial genomes shed light on interconnected biogeochemical processes in an aquifer system.</title>
        <authorList>
            <person name="Anantharaman K."/>
            <person name="Brown C.T."/>
            <person name="Hug L.A."/>
            <person name="Sharon I."/>
            <person name="Castelle C.J."/>
            <person name="Probst A.J."/>
            <person name="Thomas B.C."/>
            <person name="Singh A."/>
            <person name="Wilkins M.J."/>
            <person name="Karaoz U."/>
            <person name="Brodie E.L."/>
            <person name="Williams K.H."/>
            <person name="Hubbard S.S."/>
            <person name="Banfield J.F."/>
        </authorList>
    </citation>
    <scope>NUCLEOTIDE SEQUENCE [LARGE SCALE GENOMIC DNA]</scope>
</reference>
<evidence type="ECO:0000313" key="2">
    <source>
        <dbReference type="EMBL" id="OGL72687.1"/>
    </source>
</evidence>
<proteinExistence type="predicted"/>
<protein>
    <recommendedName>
        <fullName evidence="4">JAB domain-containing protein</fullName>
    </recommendedName>
</protein>
<dbReference type="AlphaFoldDB" id="A0A1F7U4R2"/>
<evidence type="ECO:0000256" key="1">
    <source>
        <dbReference type="SAM" id="MobiDB-lite"/>
    </source>
</evidence>
<evidence type="ECO:0008006" key="4">
    <source>
        <dbReference type="Google" id="ProtNLM"/>
    </source>
</evidence>
<dbReference type="Proteomes" id="UP000177088">
    <property type="component" value="Unassembled WGS sequence"/>
</dbReference>
<dbReference type="SUPFAM" id="SSF102712">
    <property type="entry name" value="JAB1/MPN domain"/>
    <property type="match status" value="1"/>
</dbReference>
<dbReference type="EMBL" id="MGEA01000087">
    <property type="protein sequence ID" value="OGL72687.1"/>
    <property type="molecule type" value="Genomic_DNA"/>
</dbReference>
<comment type="caution">
    <text evidence="2">The sequence shown here is derived from an EMBL/GenBank/DDBJ whole genome shotgun (WGS) entry which is preliminary data.</text>
</comment>
<name>A0A1F7U4R2_9BACT</name>